<dbReference type="Proteomes" id="UP000001593">
    <property type="component" value="Unassembled WGS sequence"/>
</dbReference>
<evidence type="ECO:0000313" key="2">
    <source>
        <dbReference type="EMBL" id="EDO37838.1"/>
    </source>
</evidence>
<reference evidence="2 3" key="1">
    <citation type="journal article" date="2007" name="Science">
        <title>Sea anemone genome reveals ancestral eumetazoan gene repertoire and genomic organization.</title>
        <authorList>
            <person name="Putnam N.H."/>
            <person name="Srivastava M."/>
            <person name="Hellsten U."/>
            <person name="Dirks B."/>
            <person name="Chapman J."/>
            <person name="Salamov A."/>
            <person name="Terry A."/>
            <person name="Shapiro H."/>
            <person name="Lindquist E."/>
            <person name="Kapitonov V.V."/>
            <person name="Jurka J."/>
            <person name="Genikhovich G."/>
            <person name="Grigoriev I.V."/>
            <person name="Lucas S.M."/>
            <person name="Steele R.E."/>
            <person name="Finnerty J.R."/>
            <person name="Technau U."/>
            <person name="Martindale M.Q."/>
            <person name="Rokhsar D.S."/>
        </authorList>
    </citation>
    <scope>NUCLEOTIDE SEQUENCE [LARGE SCALE GENOMIC DNA]</scope>
    <source>
        <strain evidence="3">CH2 X CH6</strain>
    </source>
</reference>
<keyword evidence="3" id="KW-1185">Reference proteome</keyword>
<dbReference type="AlphaFoldDB" id="A7SEM1"/>
<gene>
    <name evidence="2" type="ORF">NEMVEDRAFT_v1g244717</name>
</gene>
<proteinExistence type="predicted"/>
<organism evidence="2 3">
    <name type="scientific">Nematostella vectensis</name>
    <name type="common">Starlet sea anemone</name>
    <dbReference type="NCBI Taxonomy" id="45351"/>
    <lineage>
        <taxon>Eukaryota</taxon>
        <taxon>Metazoa</taxon>
        <taxon>Cnidaria</taxon>
        <taxon>Anthozoa</taxon>
        <taxon>Hexacorallia</taxon>
        <taxon>Actiniaria</taxon>
        <taxon>Edwardsiidae</taxon>
        <taxon>Nematostella</taxon>
    </lineage>
</organism>
<dbReference type="HOGENOM" id="CLU_1724466_0_0_1"/>
<sequence>MGSSRGLRRQLGDSTVKKVWRGKYQLFSSNTLGNIQMIHPFEAPKIRVLVNFARAVSYANVESTRVHMQNAEKALRARGEAISEEESRSVFARNYCMIWARHKRCFKPRSRQKQSVRDFDKKKEDKIRQEQEVLTDENAVIDGFPKYRRKRS</sequence>
<protein>
    <submittedName>
        <fullName evidence="2">Uncharacterized protein</fullName>
    </submittedName>
</protein>
<dbReference type="InParanoid" id="A7SEM1"/>
<evidence type="ECO:0000313" key="3">
    <source>
        <dbReference type="Proteomes" id="UP000001593"/>
    </source>
</evidence>
<feature type="region of interest" description="Disordered" evidence="1">
    <location>
        <begin position="108"/>
        <end position="130"/>
    </location>
</feature>
<evidence type="ECO:0000256" key="1">
    <source>
        <dbReference type="SAM" id="MobiDB-lite"/>
    </source>
</evidence>
<feature type="compositionally biased region" description="Basic and acidic residues" evidence="1">
    <location>
        <begin position="115"/>
        <end position="130"/>
    </location>
</feature>
<name>A7SEM1_NEMVE</name>
<accession>A7SEM1</accession>
<dbReference type="EMBL" id="DS469638">
    <property type="protein sequence ID" value="EDO37838.1"/>
    <property type="molecule type" value="Genomic_DNA"/>
</dbReference>